<reference evidence="2" key="1">
    <citation type="journal article" date="2016" name="Front. Microbiol.">
        <title>Molecular Keys to the Janthinobacterium and Duganella spp. Interaction with the Plant Pathogen Fusarium graminearum.</title>
        <authorList>
            <person name="Haack F.S."/>
            <person name="Poehlein A."/>
            <person name="Kroger C."/>
            <person name="Voigt C.A."/>
            <person name="Piepenbring M."/>
            <person name="Bode H.B."/>
            <person name="Daniel R."/>
            <person name="Schafer W."/>
            <person name="Streit W.R."/>
        </authorList>
    </citation>
    <scope>NUCLEOTIDE SEQUENCE [LARGE SCALE GENOMIC DNA]</scope>
    <source>
        <strain evidence="2">T54</strain>
    </source>
</reference>
<dbReference type="RefSeq" id="WP_070248172.1">
    <property type="nucleotide sequence ID" value="NZ_LROM01000082.1"/>
</dbReference>
<dbReference type="AlphaFoldDB" id="A0A1E7WNE0"/>
<comment type="caution">
    <text evidence="1">The sequence shown here is derived from an EMBL/GenBank/DDBJ whole genome shotgun (WGS) entry which is preliminary data.</text>
</comment>
<proteinExistence type="predicted"/>
<organism evidence="1 2">
    <name type="scientific">Duganella phyllosphaerae</name>
    <dbReference type="NCBI Taxonomy" id="762836"/>
    <lineage>
        <taxon>Bacteria</taxon>
        <taxon>Pseudomonadati</taxon>
        <taxon>Pseudomonadota</taxon>
        <taxon>Betaproteobacteria</taxon>
        <taxon>Burkholderiales</taxon>
        <taxon>Oxalobacteraceae</taxon>
        <taxon>Telluria group</taxon>
        <taxon>Duganella</taxon>
    </lineage>
</organism>
<sequence length="121" mass="13455">MQYFELPELIQMYRDGGVRSLKVAEVGAKYQIHVMTAQGSGTLRDGTLDRGIEFSTSQRAAAYLVEQGLYDNGQLSSVAHDDWVRSKVQASLDGLRDGSNAVYSEDEWAEIRRVKKAKLGV</sequence>
<keyword evidence="2" id="KW-1185">Reference proteome</keyword>
<dbReference type="EMBL" id="LROM01000082">
    <property type="protein sequence ID" value="OFA00651.1"/>
    <property type="molecule type" value="Genomic_DNA"/>
</dbReference>
<accession>A0A1E7WNE0</accession>
<name>A0A1E7WNE0_9BURK</name>
<evidence type="ECO:0000313" key="2">
    <source>
        <dbReference type="Proteomes" id="UP000175989"/>
    </source>
</evidence>
<evidence type="ECO:0000313" key="1">
    <source>
        <dbReference type="EMBL" id="OFA00651.1"/>
    </source>
</evidence>
<gene>
    <name evidence="1" type="ORF">DUPY_23030</name>
</gene>
<dbReference type="OrthoDB" id="3174560at2"/>
<protein>
    <submittedName>
        <fullName evidence="1">Uncharacterized protein</fullName>
    </submittedName>
</protein>
<dbReference type="Proteomes" id="UP000175989">
    <property type="component" value="Unassembled WGS sequence"/>
</dbReference>